<feature type="chain" id="PRO_5037386159" description="Lipoprotein" evidence="1">
    <location>
        <begin position="20"/>
        <end position="151"/>
    </location>
</feature>
<dbReference type="PROSITE" id="PS51257">
    <property type="entry name" value="PROKAR_LIPOPROTEIN"/>
    <property type="match status" value="1"/>
</dbReference>
<evidence type="ECO:0008006" key="4">
    <source>
        <dbReference type="Google" id="ProtNLM"/>
    </source>
</evidence>
<comment type="caution">
    <text evidence="2">The sequence shown here is derived from an EMBL/GenBank/DDBJ whole genome shotgun (WGS) entry which is preliminary data.</text>
</comment>
<name>A0A966DT18_9SPHI</name>
<proteinExistence type="predicted"/>
<reference evidence="2" key="1">
    <citation type="submission" date="2020-01" db="EMBL/GenBank/DDBJ databases">
        <authorList>
            <person name="Seo Y.L."/>
        </authorList>
    </citation>
    <scope>NUCLEOTIDE SEQUENCE</scope>
    <source>
        <strain evidence="2">R11</strain>
    </source>
</reference>
<keyword evidence="1" id="KW-0732">Signal</keyword>
<reference evidence="2" key="2">
    <citation type="submission" date="2020-10" db="EMBL/GenBank/DDBJ databases">
        <title>Mucilaginibacter sp. nov., isolated from soil.</title>
        <authorList>
            <person name="Jeon C.O."/>
        </authorList>
    </citation>
    <scope>NUCLEOTIDE SEQUENCE</scope>
    <source>
        <strain evidence="2">R11</strain>
    </source>
</reference>
<dbReference type="Proteomes" id="UP000638732">
    <property type="component" value="Unassembled WGS sequence"/>
</dbReference>
<sequence length="151" mass="17054">MMKKLLLIAVCLFALSACNSKVDSAMQKYVNESLKEKKKGILKLSAYKEVDWDEVYILGPYTSKKQFDGTLQHYEKEILATGVDTDDSICLVMLFKNGKLVGQSIFDRKSIDFASLTHFTTGTKIEPYSKAKANFAFKQLGKYDPFILSNI</sequence>
<dbReference type="RefSeq" id="WP_166586144.1">
    <property type="nucleotide sequence ID" value="NZ_WWEO01000042.1"/>
</dbReference>
<dbReference type="AlphaFoldDB" id="A0A966DT18"/>
<keyword evidence="3" id="KW-1185">Reference proteome</keyword>
<evidence type="ECO:0000256" key="1">
    <source>
        <dbReference type="SAM" id="SignalP"/>
    </source>
</evidence>
<evidence type="ECO:0000313" key="3">
    <source>
        <dbReference type="Proteomes" id="UP000638732"/>
    </source>
</evidence>
<organism evidence="2 3">
    <name type="scientific">Mucilaginibacter agri</name>
    <dbReference type="NCBI Taxonomy" id="2695265"/>
    <lineage>
        <taxon>Bacteria</taxon>
        <taxon>Pseudomonadati</taxon>
        <taxon>Bacteroidota</taxon>
        <taxon>Sphingobacteriia</taxon>
        <taxon>Sphingobacteriales</taxon>
        <taxon>Sphingobacteriaceae</taxon>
        <taxon>Mucilaginibacter</taxon>
    </lineage>
</organism>
<feature type="signal peptide" evidence="1">
    <location>
        <begin position="1"/>
        <end position="19"/>
    </location>
</feature>
<evidence type="ECO:0000313" key="2">
    <source>
        <dbReference type="EMBL" id="NCD70180.1"/>
    </source>
</evidence>
<dbReference type="EMBL" id="WWEO01000042">
    <property type="protein sequence ID" value="NCD70180.1"/>
    <property type="molecule type" value="Genomic_DNA"/>
</dbReference>
<accession>A0A966DT18</accession>
<protein>
    <recommendedName>
        <fullName evidence="4">Lipoprotein</fullName>
    </recommendedName>
</protein>
<gene>
    <name evidence="2" type="ORF">GSY63_12500</name>
</gene>